<sequence>MRIPGGSHPIFLITSKRTKESKRLKLPRRRNCLLSSPFPQRSPFSRHPIPPFPPFLHPPSVFTAKPASKFSFPHRKWPFPPPTGDDTTISRPFQRFPAAVFSSIKCVFHSLIPITEAWLPIIPKTRVAEIPSPTPLSSSPEF</sequence>
<organism evidence="1 2">
    <name type="scientific">Cuscuta epithymum</name>
    <dbReference type="NCBI Taxonomy" id="186058"/>
    <lineage>
        <taxon>Eukaryota</taxon>
        <taxon>Viridiplantae</taxon>
        <taxon>Streptophyta</taxon>
        <taxon>Embryophyta</taxon>
        <taxon>Tracheophyta</taxon>
        <taxon>Spermatophyta</taxon>
        <taxon>Magnoliopsida</taxon>
        <taxon>eudicotyledons</taxon>
        <taxon>Gunneridae</taxon>
        <taxon>Pentapetalae</taxon>
        <taxon>asterids</taxon>
        <taxon>lamiids</taxon>
        <taxon>Solanales</taxon>
        <taxon>Convolvulaceae</taxon>
        <taxon>Cuscuteae</taxon>
        <taxon>Cuscuta</taxon>
        <taxon>Cuscuta subgen. Cuscuta</taxon>
    </lineage>
</organism>
<reference evidence="1" key="1">
    <citation type="submission" date="2022-07" db="EMBL/GenBank/DDBJ databases">
        <authorList>
            <person name="Macas J."/>
            <person name="Novak P."/>
            <person name="Neumann P."/>
        </authorList>
    </citation>
    <scope>NUCLEOTIDE SEQUENCE</scope>
</reference>
<protein>
    <submittedName>
        <fullName evidence="1">Uncharacterized protein</fullName>
    </submittedName>
</protein>
<gene>
    <name evidence="1" type="ORF">CEPIT_LOCUS11055</name>
</gene>
<dbReference type="Proteomes" id="UP001152523">
    <property type="component" value="Unassembled WGS sequence"/>
</dbReference>
<proteinExistence type="predicted"/>
<accession>A0AAV0D5B2</accession>
<evidence type="ECO:0000313" key="2">
    <source>
        <dbReference type="Proteomes" id="UP001152523"/>
    </source>
</evidence>
<name>A0AAV0D5B2_9ASTE</name>
<keyword evidence="2" id="KW-1185">Reference proteome</keyword>
<dbReference type="AlphaFoldDB" id="A0AAV0D5B2"/>
<dbReference type="EMBL" id="CAMAPF010000062">
    <property type="protein sequence ID" value="CAH9089904.1"/>
    <property type="molecule type" value="Genomic_DNA"/>
</dbReference>
<evidence type="ECO:0000313" key="1">
    <source>
        <dbReference type="EMBL" id="CAH9089904.1"/>
    </source>
</evidence>
<comment type="caution">
    <text evidence="1">The sequence shown here is derived from an EMBL/GenBank/DDBJ whole genome shotgun (WGS) entry which is preliminary data.</text>
</comment>